<evidence type="ECO:0000313" key="1">
    <source>
        <dbReference type="EMBL" id="GJG60120.1"/>
    </source>
</evidence>
<evidence type="ECO:0000313" key="2">
    <source>
        <dbReference type="Proteomes" id="UP000825483"/>
    </source>
</evidence>
<keyword evidence="2" id="KW-1185">Reference proteome</keyword>
<sequence>MYIEPIKFFRPSSALHIQCPPNTPVGSTCGENPNVRHRSREEFLRELVNQGYNVNQYSL</sequence>
<organism evidence="1 2">
    <name type="scientific">Prevotella lacticifex</name>
    <dbReference type="NCBI Taxonomy" id="2854755"/>
    <lineage>
        <taxon>Bacteria</taxon>
        <taxon>Pseudomonadati</taxon>
        <taxon>Bacteroidota</taxon>
        <taxon>Bacteroidia</taxon>
        <taxon>Bacteroidales</taxon>
        <taxon>Prevotellaceae</taxon>
        <taxon>Prevotella</taxon>
    </lineage>
</organism>
<proteinExistence type="predicted"/>
<accession>A0A9R1CZJ6</accession>
<protein>
    <submittedName>
        <fullName evidence="1">Uncharacterized protein</fullName>
    </submittedName>
</protein>
<dbReference type="Proteomes" id="UP000825483">
    <property type="component" value="Unassembled WGS sequence"/>
</dbReference>
<dbReference type="GeneID" id="72465833"/>
<comment type="caution">
    <text evidence="1">The sequence shown here is derived from an EMBL/GenBank/DDBJ whole genome shotgun (WGS) entry which is preliminary data.</text>
</comment>
<dbReference type="RefSeq" id="WP_223928394.1">
    <property type="nucleotide sequence ID" value="NZ_BPTU01000002.1"/>
</dbReference>
<reference evidence="1" key="1">
    <citation type="journal article" date="2022" name="Int. J. Syst. Evol. Microbiol.">
        <title>Prevotella lacticifex sp. nov., isolated from the rumen of cows.</title>
        <authorList>
            <person name="Shinkai T."/>
            <person name="Ikeyama N."/>
            <person name="Kumagai M."/>
            <person name="Ohmori H."/>
            <person name="Sakamoto M."/>
            <person name="Ohkuma M."/>
            <person name="Mitsumori M."/>
        </authorList>
    </citation>
    <scope>NUCLEOTIDE SEQUENCE</scope>
    <source>
        <strain evidence="1">R5076</strain>
    </source>
</reference>
<dbReference type="AlphaFoldDB" id="A0A9R1CZJ6"/>
<dbReference type="EMBL" id="BPUB01000002">
    <property type="protein sequence ID" value="GJG60120.1"/>
    <property type="molecule type" value="Genomic_DNA"/>
</dbReference>
<gene>
    <name evidence="1" type="ORF">PRLR5076_29710</name>
</gene>
<name>A0A9R1CZJ6_9BACT</name>